<gene>
    <name evidence="3" type="ORF">NLI96_g4937</name>
</gene>
<keyword evidence="2" id="KW-0175">Coiled coil</keyword>
<evidence type="ECO:0000256" key="1">
    <source>
        <dbReference type="PROSITE-ProRule" id="PRU00339"/>
    </source>
</evidence>
<accession>A0AAD5V8T3</accession>
<sequence length="791" mass="88738">MPQGRSDCHLYWSSRPRLPLELQEQVIRSLSPSDYWPDTDTLSNCATTCRDWYRVAIECLYNPIEIVGKSRFQLFNDTLRTNKEYASKVHTLSLHDVTPAERVSHVAFHSLPRRLTQLEYLIIFGPCGAKNASLPMHPSLFVTLSQFHSILAAFASLESAILRNVSWQKTDTTQIRPLFNGTAWRLRELSLSGCPSDFVASVFWAPPPPGSLRKERLRRFVTDSGCHPPVCVLDAAPLMKLAELILNPTEPLVGSICWEWKYSDSTSAWSLECGIDEINSLGSRNYARFHFSGPQSISGEFPSASGQNESRITSIGIYYDEQSGLSMDGLDILLSDFQFLKHLDLNFVRPTPNYSVQMVVDQLPNVVKTNIQVRINGSSCSMRISEKPLAPSGRSIGTTCCGHIKNKIGTYFLLNTVFYDFDISLKLRLQEEAVRARQQVVNVIKEFSRMDPLKYNSILAELLHSTSIDLSALNHHEEAYKSAVEAVGITRDLIKQDSVKYNPNLAACLHSTSRYLSNLGRSEEAIVYDQEALEIRRDLLRSADDASSSHDRLELAASLTDVGITFRKMGKCQEAVKYEKEALEIKQEFMRKDEAAYGPMYASSLNEIAWNLAVLGQFAEALPLIQESVDFIRSLEQVETGRFTHDLACYLDTLSVVLTGINEFEAACAASQESLMKVRILREANQSAYKPLYAELLRNFAVPLSALDQTGLALKAVEEALSIHRGLAQGSRMHSYELIKSLDVYSDVLRKAGRDQEAVEAKKEARKLREEYEKSRAQVVPLGDTATQATE</sequence>
<dbReference type="Proteomes" id="UP001212997">
    <property type="component" value="Unassembled WGS sequence"/>
</dbReference>
<dbReference type="InterPro" id="IPR011990">
    <property type="entry name" value="TPR-like_helical_dom_sf"/>
</dbReference>
<dbReference type="PANTHER" id="PTHR19959:SF119">
    <property type="entry name" value="FUNGAL LIPASE-LIKE DOMAIN-CONTAINING PROTEIN"/>
    <property type="match status" value="1"/>
</dbReference>
<protein>
    <recommendedName>
        <fullName evidence="5">F-box domain-containing protein</fullName>
    </recommendedName>
</protein>
<comment type="caution">
    <text evidence="3">The sequence shown here is derived from an EMBL/GenBank/DDBJ whole genome shotgun (WGS) entry which is preliminary data.</text>
</comment>
<dbReference type="Gene3D" id="1.25.40.10">
    <property type="entry name" value="Tetratricopeptide repeat domain"/>
    <property type="match status" value="2"/>
</dbReference>
<evidence type="ECO:0008006" key="5">
    <source>
        <dbReference type="Google" id="ProtNLM"/>
    </source>
</evidence>
<dbReference type="PROSITE" id="PS50005">
    <property type="entry name" value="TPR"/>
    <property type="match status" value="1"/>
</dbReference>
<feature type="repeat" description="TPR" evidence="1">
    <location>
        <begin position="556"/>
        <end position="589"/>
    </location>
</feature>
<keyword evidence="1" id="KW-0802">TPR repeat</keyword>
<dbReference type="CDD" id="cd09917">
    <property type="entry name" value="F-box_SF"/>
    <property type="match status" value="1"/>
</dbReference>
<dbReference type="SUPFAM" id="SSF48452">
    <property type="entry name" value="TPR-like"/>
    <property type="match status" value="2"/>
</dbReference>
<dbReference type="Pfam" id="PF13374">
    <property type="entry name" value="TPR_10"/>
    <property type="match status" value="2"/>
</dbReference>
<dbReference type="PANTHER" id="PTHR19959">
    <property type="entry name" value="KINESIN LIGHT CHAIN"/>
    <property type="match status" value="1"/>
</dbReference>
<dbReference type="AlphaFoldDB" id="A0AAD5V8T3"/>
<proteinExistence type="predicted"/>
<dbReference type="EMBL" id="JANAWD010000152">
    <property type="protein sequence ID" value="KAJ3485463.1"/>
    <property type="molecule type" value="Genomic_DNA"/>
</dbReference>
<evidence type="ECO:0000313" key="3">
    <source>
        <dbReference type="EMBL" id="KAJ3485463.1"/>
    </source>
</evidence>
<name>A0AAD5V8T3_9APHY</name>
<evidence type="ECO:0000256" key="2">
    <source>
        <dbReference type="SAM" id="Coils"/>
    </source>
</evidence>
<reference evidence="3" key="1">
    <citation type="submission" date="2022-07" db="EMBL/GenBank/DDBJ databases">
        <title>Genome Sequence of Physisporinus lineatus.</title>
        <authorList>
            <person name="Buettner E."/>
        </authorList>
    </citation>
    <scope>NUCLEOTIDE SEQUENCE</scope>
    <source>
        <strain evidence="3">VT162</strain>
    </source>
</reference>
<dbReference type="InterPro" id="IPR019734">
    <property type="entry name" value="TPR_rpt"/>
</dbReference>
<keyword evidence="4" id="KW-1185">Reference proteome</keyword>
<feature type="coiled-coil region" evidence="2">
    <location>
        <begin position="751"/>
        <end position="778"/>
    </location>
</feature>
<dbReference type="SMART" id="SM00028">
    <property type="entry name" value="TPR"/>
    <property type="match status" value="4"/>
</dbReference>
<organism evidence="3 4">
    <name type="scientific">Meripilus lineatus</name>
    <dbReference type="NCBI Taxonomy" id="2056292"/>
    <lineage>
        <taxon>Eukaryota</taxon>
        <taxon>Fungi</taxon>
        <taxon>Dikarya</taxon>
        <taxon>Basidiomycota</taxon>
        <taxon>Agaricomycotina</taxon>
        <taxon>Agaricomycetes</taxon>
        <taxon>Polyporales</taxon>
        <taxon>Meripilaceae</taxon>
        <taxon>Meripilus</taxon>
    </lineage>
</organism>
<evidence type="ECO:0000313" key="4">
    <source>
        <dbReference type="Proteomes" id="UP001212997"/>
    </source>
</evidence>